<protein>
    <submittedName>
        <fullName evidence="1">Uncharacterized protein</fullName>
    </submittedName>
</protein>
<dbReference type="EMBL" id="CM020619">
    <property type="protein sequence ID" value="KAK1863721.1"/>
    <property type="molecule type" value="Genomic_DNA"/>
</dbReference>
<sequence length="342" mass="34389">MTTAAAFVIAPPAATRGVGHPRTRWRLATAAAAARRPAACGPPVRAAHPTPRAAAVGAAAAAAASADDGGSGGGARRTHSRRVVLASAAAAAVAAALGGVTAAPRPAAAAAAAAAPTGPFVLPPLPYAADALEPAIDAATMTVHHDKHFAAYTAKLNAALAAAGLADVVTNDASLRLLLGNVGAAGGKGGGVVADPAVRAAIRNNGGGYVNHTLFFSTMTPAAKAAPPLVVLSEAIDGGFGSFDKMRAAFTSAATGLFGSGWVWLVVDTAGGNRVRVTTTANQDVPWAATPGLVPVLGLDVWEHAYYLKYKNKRPDYVEAWWSVVDWAAVERRYEEAIASAA</sequence>
<keyword evidence="2" id="KW-1185">Reference proteome</keyword>
<dbReference type="Proteomes" id="UP000798662">
    <property type="component" value="Chromosome 2"/>
</dbReference>
<comment type="caution">
    <text evidence="1">The sequence shown here is derived from an EMBL/GenBank/DDBJ whole genome shotgun (WGS) entry which is preliminary data.</text>
</comment>
<reference evidence="1" key="1">
    <citation type="submission" date="2019-11" db="EMBL/GenBank/DDBJ databases">
        <title>Nori genome reveals adaptations in red seaweeds to the harsh intertidal environment.</title>
        <authorList>
            <person name="Wang D."/>
            <person name="Mao Y."/>
        </authorList>
    </citation>
    <scope>NUCLEOTIDE SEQUENCE</scope>
    <source>
        <tissue evidence="1">Gametophyte</tissue>
    </source>
</reference>
<proteinExistence type="predicted"/>
<accession>A0ACC3C1T1</accession>
<name>A0ACC3C1T1_PYRYE</name>
<evidence type="ECO:0000313" key="1">
    <source>
        <dbReference type="EMBL" id="KAK1863721.1"/>
    </source>
</evidence>
<organism evidence="1 2">
    <name type="scientific">Pyropia yezoensis</name>
    <name type="common">Susabi-nori</name>
    <name type="synonym">Porphyra yezoensis</name>
    <dbReference type="NCBI Taxonomy" id="2788"/>
    <lineage>
        <taxon>Eukaryota</taxon>
        <taxon>Rhodophyta</taxon>
        <taxon>Bangiophyceae</taxon>
        <taxon>Bangiales</taxon>
        <taxon>Bangiaceae</taxon>
        <taxon>Pyropia</taxon>
    </lineage>
</organism>
<gene>
    <name evidence="1" type="ORF">I4F81_006275</name>
</gene>
<evidence type="ECO:0000313" key="2">
    <source>
        <dbReference type="Proteomes" id="UP000798662"/>
    </source>
</evidence>